<evidence type="ECO:0000256" key="5">
    <source>
        <dbReference type="PROSITE-ProRule" id="PRU00376"/>
    </source>
</evidence>
<evidence type="ECO:0000313" key="9">
    <source>
        <dbReference type="Proteomes" id="UP000243723"/>
    </source>
</evidence>
<evidence type="ECO:0000256" key="1">
    <source>
        <dbReference type="ARBA" id="ARBA00022408"/>
    </source>
</evidence>
<evidence type="ECO:0000256" key="3">
    <source>
        <dbReference type="ARBA" id="ARBA00023163"/>
    </source>
</evidence>
<dbReference type="InterPro" id="IPR055129">
    <property type="entry name" value="YEATS_dom"/>
</dbReference>
<dbReference type="PANTHER" id="PTHR47573">
    <property type="entry name" value="PROTEIN AF-9 HOMOLOG"/>
    <property type="match status" value="1"/>
</dbReference>
<feature type="compositionally biased region" description="Basic residues" evidence="6">
    <location>
        <begin position="170"/>
        <end position="183"/>
    </location>
</feature>
<evidence type="ECO:0000256" key="4">
    <source>
        <dbReference type="ARBA" id="ARBA00023242"/>
    </source>
</evidence>
<dbReference type="Pfam" id="PF03366">
    <property type="entry name" value="YEATS"/>
    <property type="match status" value="1"/>
</dbReference>
<reference evidence="8 9" key="1">
    <citation type="submission" date="2017-05" db="EMBL/GenBank/DDBJ databases">
        <title>Draft genome sequence of Elsinoe australis.</title>
        <authorList>
            <person name="Cheng Q."/>
        </authorList>
    </citation>
    <scope>NUCLEOTIDE SEQUENCE [LARGE SCALE GENOMIC DNA]</scope>
    <source>
        <strain evidence="8 9">NL1</strain>
    </source>
</reference>
<protein>
    <recommendedName>
        <fullName evidence="1">Protein AF-9 homolog</fullName>
    </recommendedName>
</protein>
<dbReference type="GO" id="GO:0005634">
    <property type="term" value="C:nucleus"/>
    <property type="evidence" value="ECO:0007669"/>
    <property type="project" value="UniProtKB-SubCell"/>
</dbReference>
<dbReference type="Gene3D" id="2.60.40.1970">
    <property type="entry name" value="YEATS domain"/>
    <property type="match status" value="1"/>
</dbReference>
<comment type="subcellular location">
    <subcellularLocation>
        <location evidence="5">Nucleus</location>
    </subcellularLocation>
</comment>
<name>A0A2P7Z2W7_9PEZI</name>
<feature type="domain" description="YEATS" evidence="7">
    <location>
        <begin position="9"/>
        <end position="162"/>
    </location>
</feature>
<keyword evidence="2" id="KW-0805">Transcription regulation</keyword>
<dbReference type="GO" id="GO:0000785">
    <property type="term" value="C:chromatin"/>
    <property type="evidence" value="ECO:0007669"/>
    <property type="project" value="UniProtKB-ARBA"/>
</dbReference>
<organism evidence="8 9">
    <name type="scientific">Elsinoe australis</name>
    <dbReference type="NCBI Taxonomy" id="40998"/>
    <lineage>
        <taxon>Eukaryota</taxon>
        <taxon>Fungi</taxon>
        <taxon>Dikarya</taxon>
        <taxon>Ascomycota</taxon>
        <taxon>Pezizomycotina</taxon>
        <taxon>Dothideomycetes</taxon>
        <taxon>Dothideomycetidae</taxon>
        <taxon>Myriangiales</taxon>
        <taxon>Elsinoaceae</taxon>
        <taxon>Elsinoe</taxon>
    </lineage>
</organism>
<dbReference type="Proteomes" id="UP000243723">
    <property type="component" value="Unassembled WGS sequence"/>
</dbReference>
<keyword evidence="3" id="KW-0804">Transcription</keyword>
<evidence type="ECO:0000313" key="8">
    <source>
        <dbReference type="EMBL" id="PSK42554.1"/>
    </source>
</evidence>
<sequence>MPAASSSKRVKNTRISRPFIIGSSAWNLDPKTHTGPIPEGHTKGWRVYVRPLPGGPDITSWLKKVQFKLHHTYNDASRTVETPPFEVSETGYGEFEIELRLYFDASSGEKAQYRFHRLRLEPYGDEAQVEQQRKDNLVIAETCEIVEFNEPSHDFFGKLTGEEQFAHLRKKGTGGKGKGRGKAVKVEYEGDREPSANFSERGTGENPWSREMERKVLEMLGDAQRELDVEIERERERARERQRRLQELST</sequence>
<gene>
    <name evidence="8" type="ORF">B9Z65_4468</name>
</gene>
<dbReference type="PROSITE" id="PS51037">
    <property type="entry name" value="YEATS"/>
    <property type="match status" value="1"/>
</dbReference>
<evidence type="ECO:0000256" key="6">
    <source>
        <dbReference type="SAM" id="MobiDB-lite"/>
    </source>
</evidence>
<dbReference type="PANTHER" id="PTHR47573:SF1">
    <property type="entry name" value="PROTEIN AF-9 HOMOLOG"/>
    <property type="match status" value="1"/>
</dbReference>
<keyword evidence="9" id="KW-1185">Reference proteome</keyword>
<proteinExistence type="predicted"/>
<keyword evidence="4 5" id="KW-0539">Nucleus</keyword>
<dbReference type="OrthoDB" id="16041at2759"/>
<evidence type="ECO:0000256" key="2">
    <source>
        <dbReference type="ARBA" id="ARBA00023015"/>
    </source>
</evidence>
<evidence type="ECO:0000259" key="7">
    <source>
        <dbReference type="PROSITE" id="PS51037"/>
    </source>
</evidence>
<dbReference type="InterPro" id="IPR005033">
    <property type="entry name" value="YEATS"/>
</dbReference>
<dbReference type="EMBL" id="NHZQ01000335">
    <property type="protein sequence ID" value="PSK42554.1"/>
    <property type="molecule type" value="Genomic_DNA"/>
</dbReference>
<dbReference type="GO" id="GO:0006355">
    <property type="term" value="P:regulation of DNA-templated transcription"/>
    <property type="evidence" value="ECO:0007669"/>
    <property type="project" value="InterPro"/>
</dbReference>
<feature type="compositionally biased region" description="Basic and acidic residues" evidence="6">
    <location>
        <begin position="184"/>
        <end position="194"/>
    </location>
</feature>
<comment type="caution">
    <text evidence="8">The sequence shown here is derived from an EMBL/GenBank/DDBJ whole genome shotgun (WGS) entry which is preliminary data.</text>
</comment>
<dbReference type="InterPro" id="IPR038704">
    <property type="entry name" value="YEAST_sf"/>
</dbReference>
<dbReference type="AlphaFoldDB" id="A0A2P7Z2W7"/>
<accession>A0A2P7Z2W7</accession>
<feature type="region of interest" description="Disordered" evidence="6">
    <location>
        <begin position="170"/>
        <end position="211"/>
    </location>
</feature>
<dbReference type="STRING" id="40998.A0A2P7Z2W7"/>